<evidence type="ECO:0000313" key="6">
    <source>
        <dbReference type="EMBL" id="UGS38787.1"/>
    </source>
</evidence>
<keyword evidence="7" id="KW-1185">Reference proteome</keyword>
<keyword evidence="3" id="KW-0021">Allosteric enzyme</keyword>
<dbReference type="GO" id="GO:0030170">
    <property type="term" value="F:pyridoxal phosphate binding"/>
    <property type="evidence" value="ECO:0007669"/>
    <property type="project" value="InterPro"/>
</dbReference>
<sequence length="708" mass="77215">MSDLERAAASLAARLPEPLRPLAPLAYNMRWSWMPGGDELFASIDRERWQRCRANPVRLLLEASNEALEAAAADDEFLARMGELTAAVEADLARPDSTAVDGTVAFFCAEYGVHRSLPIYSGGLGALAGDILKQASDDALPVVAVGLMYREGYFRQRIDVTGWQQESWVDSDPDRLPMALITTPDGGPLSVRIPVGESDITAQVWEVRVGRVRLLLLDTDHPANDGVSRWITARLYVGDPGLRLAQYLVLGIGGMRALDALGIDPAVLHLNEGHAAFAALELAAREQRGGASLDEAMAAARARTVFTTHTPVPAGNDTYGPNHVAHAVHRAADEMGLGVERLVRTGRTNPDDPHEPFGVTQFALHTSRAANGVSARHGEVARAMWNGLWPDRSVEDVPITSVTNGVHLPTWVGGPIRHLLDRHLGEGWAARATDPRTWDALDAISDEELWDARSRQRSALISHVRERSVRERLARGDTLDYARAAAHFDPDALTIGFARRVATYKRIGLLLGQLDANLSLLAGDTPVQLLIAGKAHPRDEEAKHSLQELFSVRGAEGVSGRVAFLEDYDLDTAARLVGGCDVWVNLPRPPLEASGTSGMKSVVNGGLHLSVLDGWWAEAYDGSNGWALPGEVWEDTGAQDARDSAELHRLLADEVRPLFCDRGDDGIPHRWLELVRASMRTLAPRFGAGRMLEDYIERMYPARASTPR</sequence>
<dbReference type="Pfam" id="PF11897">
    <property type="entry name" value="DUF3417"/>
    <property type="match status" value="1"/>
</dbReference>
<dbReference type="AlphaFoldDB" id="A0A9E7C6E9"/>
<dbReference type="InterPro" id="IPR052182">
    <property type="entry name" value="Glycogen/Maltodextrin_Phosph"/>
</dbReference>
<reference evidence="6" key="1">
    <citation type="journal article" date="2022" name="Int. J. Syst. Evol. Microbiol.">
        <title>Pseudomonas aegrilactucae sp. nov. and Pseudomonas morbosilactucae sp. nov., pathogens causing bacterial rot of lettuce in Japan.</title>
        <authorList>
            <person name="Sawada H."/>
            <person name="Fujikawa T."/>
            <person name="Satou M."/>
        </authorList>
    </citation>
    <scope>NUCLEOTIDE SEQUENCE</scope>
    <source>
        <strain evidence="6">0166_1</strain>
    </source>
</reference>
<evidence type="ECO:0000259" key="5">
    <source>
        <dbReference type="Pfam" id="PF11897"/>
    </source>
</evidence>
<dbReference type="Gene3D" id="3.40.50.2000">
    <property type="entry name" value="Glycogen Phosphorylase B"/>
    <property type="match status" value="3"/>
</dbReference>
<dbReference type="InterPro" id="IPR024517">
    <property type="entry name" value="Glycogen_phosphorylase_DUF3417"/>
</dbReference>
<organism evidence="6 7">
    <name type="scientific">Capillimicrobium parvum</name>
    <dbReference type="NCBI Taxonomy" id="2884022"/>
    <lineage>
        <taxon>Bacteria</taxon>
        <taxon>Bacillati</taxon>
        <taxon>Actinomycetota</taxon>
        <taxon>Thermoleophilia</taxon>
        <taxon>Solirubrobacterales</taxon>
        <taxon>Capillimicrobiaceae</taxon>
        <taxon>Capillimicrobium</taxon>
    </lineage>
</organism>
<dbReference type="PANTHER" id="PTHR42655">
    <property type="entry name" value="GLYCOGEN PHOSPHORYLASE"/>
    <property type="match status" value="1"/>
</dbReference>
<dbReference type="InterPro" id="IPR011834">
    <property type="entry name" value="Agluc_phsphrylas"/>
</dbReference>
<keyword evidence="4" id="KW-0663">Pyridoxal phosphate</keyword>
<evidence type="ECO:0000256" key="4">
    <source>
        <dbReference type="PIRSR" id="PIRSR000460-1"/>
    </source>
</evidence>
<dbReference type="RefSeq" id="WP_259312802.1">
    <property type="nucleotide sequence ID" value="NZ_CP087164.1"/>
</dbReference>
<dbReference type="NCBIfam" id="TIGR02094">
    <property type="entry name" value="more_P_ylases"/>
    <property type="match status" value="1"/>
</dbReference>
<protein>
    <submittedName>
        <fullName evidence="6">Glycogen phosphorylase</fullName>
        <ecNumber evidence="6">2.4.1.1</ecNumber>
    </submittedName>
</protein>
<feature type="domain" description="DUF3417" evidence="5">
    <location>
        <begin position="15"/>
        <end position="117"/>
    </location>
</feature>
<evidence type="ECO:0000256" key="2">
    <source>
        <dbReference type="ARBA" id="ARBA00006047"/>
    </source>
</evidence>
<dbReference type="KEGG" id="sbae:DSM104329_05217"/>
<dbReference type="EC" id="2.4.1.1" evidence="6"/>
<feature type="modified residue" description="N6-(pyridoxal phosphate)lysine" evidence="4">
    <location>
        <position position="600"/>
    </location>
</feature>
<keyword evidence="6" id="KW-0328">Glycosyltransferase</keyword>
<evidence type="ECO:0000256" key="1">
    <source>
        <dbReference type="ARBA" id="ARBA00001275"/>
    </source>
</evidence>
<dbReference type="SUPFAM" id="SSF53756">
    <property type="entry name" value="UDP-Glycosyltransferase/glycogen phosphorylase"/>
    <property type="match status" value="1"/>
</dbReference>
<dbReference type="PANTHER" id="PTHR42655:SF1">
    <property type="entry name" value="GLYCOGEN PHOSPHORYLASE"/>
    <property type="match status" value="1"/>
</dbReference>
<dbReference type="GO" id="GO:0005975">
    <property type="term" value="P:carbohydrate metabolic process"/>
    <property type="evidence" value="ECO:0007669"/>
    <property type="project" value="InterPro"/>
</dbReference>
<keyword evidence="6" id="KW-0808">Transferase</keyword>
<evidence type="ECO:0000256" key="3">
    <source>
        <dbReference type="ARBA" id="ARBA00022533"/>
    </source>
</evidence>
<name>A0A9E7C6E9_9ACTN</name>
<dbReference type="EMBL" id="CP087164">
    <property type="protein sequence ID" value="UGS38787.1"/>
    <property type="molecule type" value="Genomic_DNA"/>
</dbReference>
<dbReference type="Pfam" id="PF00343">
    <property type="entry name" value="Phosphorylase"/>
    <property type="match status" value="1"/>
</dbReference>
<comment type="catalytic activity">
    <reaction evidence="1">
        <text>[(1-&gt;4)-alpha-D-glucosyl](n) + phosphate = [(1-&gt;4)-alpha-D-glucosyl](n-1) + alpha-D-glucose 1-phosphate</text>
        <dbReference type="Rhea" id="RHEA:41732"/>
        <dbReference type="Rhea" id="RHEA-COMP:9584"/>
        <dbReference type="Rhea" id="RHEA-COMP:9586"/>
        <dbReference type="ChEBI" id="CHEBI:15444"/>
        <dbReference type="ChEBI" id="CHEBI:43474"/>
        <dbReference type="ChEBI" id="CHEBI:58601"/>
        <dbReference type="EC" id="2.4.1.1"/>
    </reaction>
</comment>
<dbReference type="GO" id="GO:0008184">
    <property type="term" value="F:glycogen phosphorylase activity"/>
    <property type="evidence" value="ECO:0007669"/>
    <property type="project" value="InterPro"/>
</dbReference>
<evidence type="ECO:0000313" key="7">
    <source>
        <dbReference type="Proteomes" id="UP001162834"/>
    </source>
</evidence>
<dbReference type="PIRSF" id="PIRSF000460">
    <property type="entry name" value="Pprylas_GlgP"/>
    <property type="match status" value="1"/>
</dbReference>
<gene>
    <name evidence="6" type="primary">glgP</name>
    <name evidence="6" type="ORF">DSM104329_05217</name>
</gene>
<comment type="similarity">
    <text evidence="2">Belongs to the glycogen phosphorylase family.</text>
</comment>
<dbReference type="Proteomes" id="UP001162834">
    <property type="component" value="Chromosome"/>
</dbReference>
<proteinExistence type="inferred from homology"/>
<accession>A0A9E7C6E9</accession>
<dbReference type="InterPro" id="IPR000811">
    <property type="entry name" value="Glyco_trans_35"/>
</dbReference>